<organism evidence="2">
    <name type="scientific">Ensete ventricosum</name>
    <name type="common">Abyssinian banana</name>
    <name type="synonym">Musa ensete</name>
    <dbReference type="NCBI Taxonomy" id="4639"/>
    <lineage>
        <taxon>Eukaryota</taxon>
        <taxon>Viridiplantae</taxon>
        <taxon>Streptophyta</taxon>
        <taxon>Embryophyta</taxon>
        <taxon>Tracheophyta</taxon>
        <taxon>Spermatophyta</taxon>
        <taxon>Magnoliopsida</taxon>
        <taxon>Liliopsida</taxon>
        <taxon>Zingiberales</taxon>
        <taxon>Musaceae</taxon>
        <taxon>Ensete</taxon>
    </lineage>
</organism>
<feature type="coiled-coil region" evidence="1">
    <location>
        <begin position="112"/>
        <end position="188"/>
    </location>
</feature>
<reference evidence="2" key="1">
    <citation type="journal article" date="2018" name="Data Brief">
        <title>Genome sequence data from 17 accessions of Ensete ventricosum, a staple food crop for millions in Ethiopia.</title>
        <authorList>
            <person name="Yemataw Z."/>
            <person name="Muzemil S."/>
            <person name="Ambachew D."/>
            <person name="Tripathi L."/>
            <person name="Tesfaye K."/>
            <person name="Chala A."/>
            <person name="Farbos A."/>
            <person name="O'Neill P."/>
            <person name="Moore K."/>
            <person name="Grant M."/>
            <person name="Studholme D.J."/>
        </authorList>
    </citation>
    <scope>NUCLEOTIDE SEQUENCE [LARGE SCALE GENOMIC DNA]</scope>
    <source>
        <tissue evidence="2">Leaf</tissue>
    </source>
</reference>
<evidence type="ECO:0000313" key="2">
    <source>
        <dbReference type="EMBL" id="RZR72914.1"/>
    </source>
</evidence>
<proteinExistence type="predicted"/>
<evidence type="ECO:0000256" key="1">
    <source>
        <dbReference type="SAM" id="Coils"/>
    </source>
</evidence>
<sequence>MSDLPTGDPEAPLEAWWSSLKQGTQVWVDGSVSAKYARGVLLPMLAVDLYSSSSEVLMDRVPKSMVLTQHYCMALANHAHDAGQVISLMDNKAEGLKKEIVDLRAGSGPKAVAAVELKADEAQTLVDDLKVELEEASRRWALLETKVDNYRVDLADSREQLKEVRAGRRTLEDELLKITGAMEKLKVELLAEAIAEYKNSVGFEMGLVHTCQVSYEYGYRVALA</sequence>
<keyword evidence="1" id="KW-0175">Coiled coil</keyword>
<gene>
    <name evidence="2" type="ORF">BHM03_00018571</name>
</gene>
<dbReference type="AlphaFoldDB" id="A0A445MF97"/>
<accession>A0A445MF97</accession>
<protein>
    <submittedName>
        <fullName evidence="2">Uncharacterized protein</fullName>
    </submittedName>
</protein>
<dbReference type="EMBL" id="KV875783">
    <property type="protein sequence ID" value="RZR72914.1"/>
    <property type="molecule type" value="Genomic_DNA"/>
</dbReference>
<name>A0A445MF97_ENSVE</name>
<dbReference type="Proteomes" id="UP000290560">
    <property type="component" value="Unassembled WGS sequence"/>
</dbReference>